<evidence type="ECO:0000256" key="5">
    <source>
        <dbReference type="ARBA" id="ARBA00023136"/>
    </source>
</evidence>
<dbReference type="SUPFAM" id="SSF55073">
    <property type="entry name" value="Nucleotide cyclase"/>
    <property type="match status" value="1"/>
</dbReference>
<feature type="transmembrane region" description="Helical" evidence="8">
    <location>
        <begin position="705"/>
        <end position="729"/>
    </location>
</feature>
<protein>
    <submittedName>
        <fullName evidence="12">Receptor-type guanylate cyclase gcy</fullName>
    </submittedName>
</protein>
<feature type="transmembrane region" description="Helical" evidence="8">
    <location>
        <begin position="542"/>
        <end position="563"/>
    </location>
</feature>
<dbReference type="GO" id="GO:0004383">
    <property type="term" value="F:guanylate cyclase activity"/>
    <property type="evidence" value="ECO:0007669"/>
    <property type="project" value="TreeGrafter"/>
</dbReference>
<reference evidence="12" key="1">
    <citation type="submission" date="2020-06" db="EMBL/GenBank/DDBJ databases">
        <authorList>
            <consortium name="Plant Systems Biology data submission"/>
        </authorList>
    </citation>
    <scope>NUCLEOTIDE SEQUENCE</scope>
    <source>
        <strain evidence="12">D6</strain>
    </source>
</reference>
<dbReference type="PANTHER" id="PTHR11920">
    <property type="entry name" value="GUANYLYL CYCLASE"/>
    <property type="match status" value="1"/>
</dbReference>
<feature type="signal peptide" evidence="9">
    <location>
        <begin position="1"/>
        <end position="22"/>
    </location>
</feature>
<comment type="caution">
    <text evidence="12">The sequence shown here is derived from an EMBL/GenBank/DDBJ whole genome shotgun (WGS) entry which is preliminary data.</text>
</comment>
<keyword evidence="6" id="KW-0456">Lyase</keyword>
<keyword evidence="5 8" id="KW-0472">Membrane</keyword>
<dbReference type="InterPro" id="IPR017978">
    <property type="entry name" value="GPCR_3_C"/>
</dbReference>
<feature type="transmembrane region" description="Helical" evidence="8">
    <location>
        <begin position="741"/>
        <end position="760"/>
    </location>
</feature>
<dbReference type="InterPro" id="IPR001054">
    <property type="entry name" value="A/G_cyclase"/>
</dbReference>
<dbReference type="GO" id="GO:0001653">
    <property type="term" value="F:peptide receptor activity"/>
    <property type="evidence" value="ECO:0007669"/>
    <property type="project" value="TreeGrafter"/>
</dbReference>
<keyword evidence="13" id="KW-1185">Reference proteome</keyword>
<dbReference type="OrthoDB" id="432756at2759"/>
<dbReference type="GO" id="GO:0000166">
    <property type="term" value="F:nucleotide binding"/>
    <property type="evidence" value="ECO:0007669"/>
    <property type="project" value="UniProtKB-KW"/>
</dbReference>
<keyword evidence="4 8" id="KW-1133">Transmembrane helix</keyword>
<dbReference type="Pfam" id="PF00211">
    <property type="entry name" value="Guanylate_cyc"/>
    <property type="match status" value="1"/>
</dbReference>
<sequence>MKSVDSATLLLLLLLVVPPVLASTVPCEIDGSTNADVYCESLLRSGSRCVNGFCTNPFYYGGCLQTLHTDWKNKTRVCNSDDPPDAETLGYCHVSAMDYTEVRLAAQNWESHNFGAWILTILLSEILDVPVTLEAGSPSRTVNFYDEFSRNDYQESIFNPPFPELAVSEQVKDCRTVYTTDPSTYQGCYHVLPELWWDSRSRFVVSGMEQVRDLGALGENALFVPQFAAEQDNSLVSWLGLQHDRQKMAETFPTPTNWNDYCQFVSPTQCQEPDETAQRPPQSADEEIMYFHQPSHGRDFTGYFRITEQNNCTRYPHNCTGHVATYPCGWASYVTQQFHHLDIPLQSTGPTPNRGYSYAQLTQLWAAANATRTPVMMLWWSPEPVFEAYVDTAAAFTRVLLPHPTQECLDARIDYRTHCNADLAWNETVGDPAGACDTFPQVLQKGMGTALRDISIGVDIPVAFHNPAYQVVTKYKLSNVQMGKIFEYWLARTTDKWHYDQRDAVCQFVVENLDWLLALVPESYPRVVHERHGDAQKSLSKAALAMAVMAVVLCVGALVLTCLKRATKVMYYLQMEFFGLMCMGMLLVSVAALIQTLDPSNLSCAVYPWLVNLGFLFQLVPLVYRMAKIQRLATSGRKMQRVRLLRKDLLLVVGGFGAFVVAFLLAWSIVDTPREVFQYSLSTVQTEQGETIVDAFDYCGSDSDVWYLVAVLWPALLAVPGCILAVLATQIKEDMNDTKPMAILIYMHFFFLLLWAFIVGSDTFKSEAMKKQSLILSIDTILAAALYVYPKFLDSGENLDAEPLPDVFVHTTVALVDLCGFTAWSSVREPVSVFQFLETIYSQYDKIAARHGVTTIETVAECYVAATGVPQHQPDHAVLMAKFCSDVMKKMPSFIKKQEVTFGPDTADLSIMIGMHSGPVTGGFLKGKGSRFQLFGDVMTTASLLLANSESGKVHMSQETAALLTQAKVGRWVLEREDVVETEEKGEMRTFYLVKGSHLRRLFRHIDTPGIYQDDSSVEEDVLENEELLEMETEQRWIDWNVEIFKSLLKQIVARRAANPRPFFDSSSKENVPTLDVATMPFFEVKEIIELPEFDRRAAMRFRDNETTTELPDNVVEQLKEYITLIAEMYNHSNDFHNFAHASYVVLAVTKYMNRIIAASGVDLGKADNADRFRGSTLEALHDHTYGICSDPLTFFAVAFAAMIHDVDHPGVPNPQFIKENAQIAMFYKERSVVEQKSLDLSWNLLVEDRFQDLLHTICPTISEMSRFRGLVVNSVMATDLQDKDLKLLRNTRWQRAFDGQNGPTAEESSESVNRKATIVIEHLIQAADVAHCSQHWHIYRKWNNRLFKEQYKAYRKGRAEKNPADFWYEGEIDFFDHYIVPLSKKLRDCGVFGPTSDENLNYANSNRGKWEKEGEELVSQMLEEVEAEYDEQDCTLVGKMVEQAKEGASYEMASPPVVEPFATRPEKEEKHAV</sequence>
<proteinExistence type="predicted"/>
<keyword evidence="3" id="KW-0547">Nucleotide-binding</keyword>
<evidence type="ECO:0000256" key="8">
    <source>
        <dbReference type="SAM" id="Phobius"/>
    </source>
</evidence>
<dbReference type="PANTHER" id="PTHR11920:SF335">
    <property type="entry name" value="GUANYLATE CYCLASE"/>
    <property type="match status" value="1"/>
</dbReference>
<evidence type="ECO:0000259" key="11">
    <source>
        <dbReference type="PROSITE" id="PS50259"/>
    </source>
</evidence>
<keyword evidence="2 8" id="KW-0812">Transmembrane</keyword>
<dbReference type="GO" id="GO:0007168">
    <property type="term" value="P:receptor guanylyl cyclase signaling pathway"/>
    <property type="evidence" value="ECO:0007669"/>
    <property type="project" value="TreeGrafter"/>
</dbReference>
<dbReference type="Pfam" id="PF00003">
    <property type="entry name" value="7tm_3"/>
    <property type="match status" value="1"/>
</dbReference>
<feature type="transmembrane region" description="Helical" evidence="8">
    <location>
        <begin position="648"/>
        <end position="670"/>
    </location>
</feature>
<dbReference type="PROSITE" id="PS50125">
    <property type="entry name" value="GUANYLATE_CYCLASE_2"/>
    <property type="match status" value="1"/>
</dbReference>
<feature type="region of interest" description="Disordered" evidence="7">
    <location>
        <begin position="1450"/>
        <end position="1474"/>
    </location>
</feature>
<evidence type="ECO:0000256" key="1">
    <source>
        <dbReference type="ARBA" id="ARBA00004141"/>
    </source>
</evidence>
<feature type="chain" id="PRO_5040183036" evidence="9">
    <location>
        <begin position="23"/>
        <end position="1474"/>
    </location>
</feature>
<dbReference type="PROSITE" id="PS50259">
    <property type="entry name" value="G_PROTEIN_RECEP_F3_4"/>
    <property type="match status" value="1"/>
</dbReference>
<dbReference type="GO" id="GO:0035556">
    <property type="term" value="P:intracellular signal transduction"/>
    <property type="evidence" value="ECO:0007669"/>
    <property type="project" value="InterPro"/>
</dbReference>
<evidence type="ECO:0000256" key="3">
    <source>
        <dbReference type="ARBA" id="ARBA00022741"/>
    </source>
</evidence>
<dbReference type="Gene3D" id="3.30.70.1230">
    <property type="entry name" value="Nucleotide cyclase"/>
    <property type="match status" value="1"/>
</dbReference>
<dbReference type="Pfam" id="PF00233">
    <property type="entry name" value="PDEase_I"/>
    <property type="match status" value="1"/>
</dbReference>
<dbReference type="InterPro" id="IPR029787">
    <property type="entry name" value="Nucleotide_cyclase"/>
</dbReference>
<dbReference type="GO" id="GO:0004114">
    <property type="term" value="F:3',5'-cyclic-nucleotide phosphodiesterase activity"/>
    <property type="evidence" value="ECO:0007669"/>
    <property type="project" value="InterPro"/>
</dbReference>
<evidence type="ECO:0000259" key="10">
    <source>
        <dbReference type="PROSITE" id="PS50125"/>
    </source>
</evidence>
<dbReference type="SMART" id="SM00044">
    <property type="entry name" value="CYCc"/>
    <property type="match status" value="1"/>
</dbReference>
<feature type="transmembrane region" description="Helical" evidence="8">
    <location>
        <begin position="606"/>
        <end position="627"/>
    </location>
</feature>
<evidence type="ECO:0000256" key="6">
    <source>
        <dbReference type="ARBA" id="ARBA00023239"/>
    </source>
</evidence>
<feature type="domain" description="G-protein coupled receptors family 3 profile" evidence="11">
    <location>
        <begin position="539"/>
        <end position="755"/>
    </location>
</feature>
<feature type="compositionally biased region" description="Basic and acidic residues" evidence="7">
    <location>
        <begin position="1465"/>
        <end position="1474"/>
    </location>
</feature>
<dbReference type="Gene3D" id="1.10.1300.10">
    <property type="entry name" value="3'5'-cyclic nucleotide phosphodiesterase, catalytic domain"/>
    <property type="match status" value="1"/>
</dbReference>
<name>A0A9N8HQL2_9STRA</name>
<keyword evidence="12" id="KW-0675">Receptor</keyword>
<dbReference type="InterPro" id="IPR050401">
    <property type="entry name" value="Cyclic_nucleotide_synthase"/>
</dbReference>
<dbReference type="Proteomes" id="UP001153069">
    <property type="component" value="Unassembled WGS sequence"/>
</dbReference>
<evidence type="ECO:0000313" key="12">
    <source>
        <dbReference type="EMBL" id="CAB9522416.1"/>
    </source>
</evidence>
<organism evidence="12 13">
    <name type="scientific">Seminavis robusta</name>
    <dbReference type="NCBI Taxonomy" id="568900"/>
    <lineage>
        <taxon>Eukaryota</taxon>
        <taxon>Sar</taxon>
        <taxon>Stramenopiles</taxon>
        <taxon>Ochrophyta</taxon>
        <taxon>Bacillariophyta</taxon>
        <taxon>Bacillariophyceae</taxon>
        <taxon>Bacillariophycidae</taxon>
        <taxon>Naviculales</taxon>
        <taxon>Naviculaceae</taxon>
        <taxon>Seminavis</taxon>
    </lineage>
</organism>
<feature type="domain" description="Guanylate cyclase" evidence="10">
    <location>
        <begin position="812"/>
        <end position="946"/>
    </location>
</feature>
<dbReference type="GO" id="GO:0004016">
    <property type="term" value="F:adenylate cyclase activity"/>
    <property type="evidence" value="ECO:0007669"/>
    <property type="project" value="TreeGrafter"/>
</dbReference>
<evidence type="ECO:0000256" key="2">
    <source>
        <dbReference type="ARBA" id="ARBA00022692"/>
    </source>
</evidence>
<dbReference type="SUPFAM" id="SSF109604">
    <property type="entry name" value="HD-domain/PDEase-like"/>
    <property type="match status" value="1"/>
</dbReference>
<evidence type="ECO:0000256" key="4">
    <source>
        <dbReference type="ARBA" id="ARBA00022989"/>
    </source>
</evidence>
<dbReference type="GO" id="GO:0005886">
    <property type="term" value="C:plasma membrane"/>
    <property type="evidence" value="ECO:0007669"/>
    <property type="project" value="TreeGrafter"/>
</dbReference>
<dbReference type="GO" id="GO:0004930">
    <property type="term" value="F:G protein-coupled receptor activity"/>
    <property type="evidence" value="ECO:0007669"/>
    <property type="project" value="InterPro"/>
</dbReference>
<dbReference type="InterPro" id="IPR002073">
    <property type="entry name" value="PDEase_catalytic_dom"/>
</dbReference>
<comment type="subcellular location">
    <subcellularLocation>
        <location evidence="1">Membrane</location>
        <topology evidence="1">Multi-pass membrane protein</topology>
    </subcellularLocation>
</comment>
<keyword evidence="9" id="KW-0732">Signal</keyword>
<evidence type="ECO:0000313" key="13">
    <source>
        <dbReference type="Proteomes" id="UP001153069"/>
    </source>
</evidence>
<feature type="transmembrane region" description="Helical" evidence="8">
    <location>
        <begin position="575"/>
        <end position="594"/>
    </location>
</feature>
<dbReference type="InterPro" id="IPR036971">
    <property type="entry name" value="PDEase_catalytic_dom_sf"/>
</dbReference>
<dbReference type="EMBL" id="CAICTM010001298">
    <property type="protein sequence ID" value="CAB9522416.1"/>
    <property type="molecule type" value="Genomic_DNA"/>
</dbReference>
<evidence type="ECO:0000256" key="9">
    <source>
        <dbReference type="SAM" id="SignalP"/>
    </source>
</evidence>
<evidence type="ECO:0000256" key="7">
    <source>
        <dbReference type="SAM" id="MobiDB-lite"/>
    </source>
</evidence>
<accession>A0A9N8HQL2</accession>
<dbReference type="CDD" id="cd07302">
    <property type="entry name" value="CHD"/>
    <property type="match status" value="1"/>
</dbReference>
<gene>
    <name evidence="12" type="ORF">SEMRO_1300_G260740.1</name>
</gene>